<dbReference type="PANTHER" id="PTHR13778:SF47">
    <property type="entry name" value="LIPOPOLYSACCHARIDE 1,3-GALACTOSYLTRANSFERASE"/>
    <property type="match status" value="1"/>
</dbReference>
<keyword evidence="11" id="KW-1185">Reference proteome</keyword>
<evidence type="ECO:0000313" key="11">
    <source>
        <dbReference type="Proteomes" id="UP000010290"/>
    </source>
</evidence>
<dbReference type="GO" id="GO:0046872">
    <property type="term" value="F:metal ion binding"/>
    <property type="evidence" value="ECO:0007669"/>
    <property type="project" value="UniProtKB-KW"/>
</dbReference>
<evidence type="ECO:0000256" key="3">
    <source>
        <dbReference type="ARBA" id="ARBA00006351"/>
    </source>
</evidence>
<evidence type="ECO:0000313" key="10">
    <source>
        <dbReference type="EMBL" id="EKT61302.1"/>
    </source>
</evidence>
<dbReference type="InterPro" id="IPR002495">
    <property type="entry name" value="Glyco_trans_8"/>
</dbReference>
<dbReference type="PANTHER" id="PTHR13778">
    <property type="entry name" value="GLYCOSYLTRANSFERASE 8 DOMAIN-CONTAINING PROTEIN"/>
    <property type="match status" value="1"/>
</dbReference>
<dbReference type="PATRIC" id="fig|1141660.3.peg.259"/>
<accession>K8WV53</accession>
<dbReference type="InterPro" id="IPR013645">
    <property type="entry name" value="Glyco_transf_8N"/>
</dbReference>
<reference evidence="10 11" key="1">
    <citation type="journal article" date="2012" name="BMC Genomics">
        <title>Comparative genomics of bacteria in the genus Providencia isolated from wild Drosophila melanogaster.</title>
        <authorList>
            <person name="Galac M.R."/>
            <person name="Lazzaro B.P."/>
        </authorList>
    </citation>
    <scope>NUCLEOTIDE SEQUENCE [LARGE SCALE GENOMIC DNA]</scope>
    <source>
        <strain evidence="10 11">DSM 19967</strain>
    </source>
</reference>
<comment type="cofactor">
    <cofactor evidence="1">
        <name>Mg(2+)</name>
        <dbReference type="ChEBI" id="CHEBI:18420"/>
    </cofactor>
</comment>
<dbReference type="HOGENOM" id="CLU_050833_5_0_6"/>
<proteinExistence type="inferred from homology"/>
<comment type="pathway">
    <text evidence="2">Bacterial outer membrane biogenesis; LPS core biosynthesis.</text>
</comment>
<protein>
    <recommendedName>
        <fullName evidence="9">Glycosyl transferase family 8 C-terminal domain-containing protein</fullName>
    </recommendedName>
</protein>
<evidence type="ECO:0000256" key="1">
    <source>
        <dbReference type="ARBA" id="ARBA00001946"/>
    </source>
</evidence>
<dbReference type="SUPFAM" id="SSF53448">
    <property type="entry name" value="Nucleotide-diphospho-sugar transferases"/>
    <property type="match status" value="1"/>
</dbReference>
<dbReference type="RefSeq" id="WP_008914157.1">
    <property type="nucleotide sequence ID" value="NZ_CM001773.1"/>
</dbReference>
<name>K8WV53_9GAMM</name>
<evidence type="ECO:0000256" key="6">
    <source>
        <dbReference type="ARBA" id="ARBA00022723"/>
    </source>
</evidence>
<keyword evidence="7" id="KW-0460">Magnesium</keyword>
<sequence>MFFEESKILSNKFTYDYSECKLEKFNIIYGITENFLLGAVISMESIIKNNPDMSFNFHFFIEKISANNLHKLEQTAKQYQTTISVSLIDNNSLAFLPVTERWPYATFYRIIGFDLLSDKYDTVLYLDADVMCKGSLSELPNISLDNYYLAAVPDLKGLQDRGKKLKIINDSKYFNSGVMLANLKEWKKHDLTDKFFTSLSNNPNNSLFPDQDILNIIARDKVYYLNKNYNYLYGMDTEIKVKNLDYYKDKLTDDVKLIHYVGVSKPWHSWVNYPSAKFFIDIYNDSSWSTVPLEKANTPKQLKKKSSHERLQKKYILSIISHLSYISAKIKRKF</sequence>
<dbReference type="Proteomes" id="UP000010290">
    <property type="component" value="Chromosome"/>
</dbReference>
<dbReference type="EMBL" id="AKKN01000002">
    <property type="protein sequence ID" value="EKT61302.1"/>
    <property type="molecule type" value="Genomic_DNA"/>
</dbReference>
<comment type="similarity">
    <text evidence="3">Belongs to the glycosyltransferase 8 family.</text>
</comment>
<keyword evidence="4" id="KW-0328">Glycosyltransferase</keyword>
<keyword evidence="8" id="KW-0448">Lipopolysaccharide biosynthesis</keyword>
<keyword evidence="5" id="KW-0808">Transferase</keyword>
<feature type="domain" description="Glycosyl transferase family 8 C-terminal" evidence="9">
    <location>
        <begin position="273"/>
        <end position="329"/>
    </location>
</feature>
<evidence type="ECO:0000256" key="5">
    <source>
        <dbReference type="ARBA" id="ARBA00022679"/>
    </source>
</evidence>
<dbReference type="Pfam" id="PF08437">
    <property type="entry name" value="Glyco_transf_8C"/>
    <property type="match status" value="1"/>
</dbReference>
<dbReference type="CDD" id="cd04194">
    <property type="entry name" value="GT8_A4GalT_like"/>
    <property type="match status" value="1"/>
</dbReference>
<dbReference type="Pfam" id="PF01501">
    <property type="entry name" value="Glyco_transf_8"/>
    <property type="match status" value="1"/>
</dbReference>
<keyword evidence="6" id="KW-0479">Metal-binding</keyword>
<gene>
    <name evidence="10" type="ORF">OO7_01316</name>
</gene>
<organism evidence="10 11">
    <name type="scientific">Providencia sneebia DSM 19967</name>
    <dbReference type="NCBI Taxonomy" id="1141660"/>
    <lineage>
        <taxon>Bacteria</taxon>
        <taxon>Pseudomonadati</taxon>
        <taxon>Pseudomonadota</taxon>
        <taxon>Gammaproteobacteria</taxon>
        <taxon>Enterobacterales</taxon>
        <taxon>Morganellaceae</taxon>
        <taxon>Providencia</taxon>
    </lineage>
</organism>
<evidence type="ECO:0000256" key="4">
    <source>
        <dbReference type="ARBA" id="ARBA00022676"/>
    </source>
</evidence>
<evidence type="ECO:0000256" key="7">
    <source>
        <dbReference type="ARBA" id="ARBA00022842"/>
    </source>
</evidence>
<comment type="caution">
    <text evidence="10">The sequence shown here is derived from an EMBL/GenBank/DDBJ whole genome shotgun (WGS) entry which is preliminary data.</text>
</comment>
<dbReference type="GO" id="GO:0008918">
    <property type="term" value="F:lipopolysaccharide 3-alpha-galactosyltransferase activity"/>
    <property type="evidence" value="ECO:0007669"/>
    <property type="project" value="InterPro"/>
</dbReference>
<dbReference type="AlphaFoldDB" id="K8WV53"/>
<dbReference type="Gene3D" id="3.90.550.10">
    <property type="entry name" value="Spore Coat Polysaccharide Biosynthesis Protein SpsA, Chain A"/>
    <property type="match status" value="1"/>
</dbReference>
<evidence type="ECO:0000256" key="8">
    <source>
        <dbReference type="ARBA" id="ARBA00022985"/>
    </source>
</evidence>
<evidence type="ECO:0000259" key="9">
    <source>
        <dbReference type="Pfam" id="PF08437"/>
    </source>
</evidence>
<dbReference type="InterPro" id="IPR050748">
    <property type="entry name" value="Glycosyltrans_8_dom-fam"/>
</dbReference>
<dbReference type="InterPro" id="IPR029044">
    <property type="entry name" value="Nucleotide-diphossugar_trans"/>
</dbReference>
<evidence type="ECO:0000256" key="2">
    <source>
        <dbReference type="ARBA" id="ARBA00004713"/>
    </source>
</evidence>